<name>A0AC34RDF2_9BILA</name>
<evidence type="ECO:0000313" key="2">
    <source>
        <dbReference type="WBParaSite" id="JU765_v2.g5760.t1"/>
    </source>
</evidence>
<protein>
    <submittedName>
        <fullName evidence="2">Neurotransmitter-gated ion-channel ligand-binding domain-containing protein</fullName>
    </submittedName>
</protein>
<evidence type="ECO:0000313" key="1">
    <source>
        <dbReference type="Proteomes" id="UP000887576"/>
    </source>
</evidence>
<accession>A0AC34RDF2</accession>
<dbReference type="Proteomes" id="UP000887576">
    <property type="component" value="Unplaced"/>
</dbReference>
<reference evidence="2" key="1">
    <citation type="submission" date="2022-11" db="UniProtKB">
        <authorList>
            <consortium name="WormBaseParasite"/>
        </authorList>
    </citation>
    <scope>IDENTIFICATION</scope>
</reference>
<sequence length="132" mass="15476">MKISKALIVVILAFLVSLAQTAKKKKQTCKRTAFNRRTTNYQAWKEQMTICELLDGYDPAVRPFGTNLSSHSEKRGPVIVRTSLRIRSISAVSERNMEYVAQFRFQQEWVDDRLRFTHLSEFRNFEFINVAR</sequence>
<proteinExistence type="predicted"/>
<dbReference type="WBParaSite" id="JU765_v2.g5760.t1">
    <property type="protein sequence ID" value="JU765_v2.g5760.t1"/>
    <property type="gene ID" value="JU765_v2.g5760"/>
</dbReference>
<organism evidence="1 2">
    <name type="scientific">Panagrolaimus sp. JU765</name>
    <dbReference type="NCBI Taxonomy" id="591449"/>
    <lineage>
        <taxon>Eukaryota</taxon>
        <taxon>Metazoa</taxon>
        <taxon>Ecdysozoa</taxon>
        <taxon>Nematoda</taxon>
        <taxon>Chromadorea</taxon>
        <taxon>Rhabditida</taxon>
        <taxon>Tylenchina</taxon>
        <taxon>Panagrolaimomorpha</taxon>
        <taxon>Panagrolaimoidea</taxon>
        <taxon>Panagrolaimidae</taxon>
        <taxon>Panagrolaimus</taxon>
    </lineage>
</organism>